<dbReference type="GO" id="GO:0047605">
    <property type="term" value="F:acetolactate decarboxylase activity"/>
    <property type="evidence" value="ECO:0007669"/>
    <property type="project" value="UniProtKB-EC"/>
</dbReference>
<comment type="pathway">
    <text evidence="2">Polyol metabolism; (R,R)-butane-2,3-diol biosynthesis; (R,R)-butane-2,3-diol from pyruvate: step 2/3.</text>
</comment>
<dbReference type="Proteomes" id="UP000279236">
    <property type="component" value="Unassembled WGS sequence"/>
</dbReference>
<dbReference type="CDD" id="cd17299">
    <property type="entry name" value="acetolactate_decarboxylase"/>
    <property type="match status" value="1"/>
</dbReference>
<dbReference type="Pfam" id="PF03306">
    <property type="entry name" value="AAL_decarboxy"/>
    <property type="match status" value="1"/>
</dbReference>
<keyword evidence="8" id="KW-0456">Lyase</keyword>
<keyword evidence="7" id="KW-0005">Acetoin biosynthesis</keyword>
<dbReference type="InterPro" id="IPR005128">
    <property type="entry name" value="Acetolactate_a_deCO2ase"/>
</dbReference>
<comment type="similarity">
    <text evidence="3">Belongs to the alpha-acetolactate decarboxylase family.</text>
</comment>
<evidence type="ECO:0000313" key="10">
    <source>
        <dbReference type="Proteomes" id="UP000279236"/>
    </source>
</evidence>
<dbReference type="OrthoDB" id="509395at2759"/>
<dbReference type="STRING" id="105984.A0A427XDD4"/>
<reference evidence="9 10" key="1">
    <citation type="submission" date="2018-11" db="EMBL/GenBank/DDBJ databases">
        <title>Genome sequence of Apiotrichum porosum DSM 27194.</title>
        <authorList>
            <person name="Aliyu H."/>
            <person name="Gorte O."/>
            <person name="Ochsenreither K."/>
        </authorList>
    </citation>
    <scope>NUCLEOTIDE SEQUENCE [LARGE SCALE GENOMIC DNA]</scope>
    <source>
        <strain evidence="9 10">DSM 27194</strain>
    </source>
</reference>
<evidence type="ECO:0000256" key="6">
    <source>
        <dbReference type="ARBA" id="ARBA00022793"/>
    </source>
</evidence>
<dbReference type="PANTHER" id="PTHR35524:SF1">
    <property type="entry name" value="ALPHA-ACETOLACTATE DECARBOXYLASE"/>
    <property type="match status" value="1"/>
</dbReference>
<comment type="caution">
    <text evidence="9">The sequence shown here is derived from an EMBL/GenBank/DDBJ whole genome shotgun (WGS) entry which is preliminary data.</text>
</comment>
<dbReference type="PANTHER" id="PTHR35524">
    <property type="entry name" value="ALPHA-ACETOLACTATE DECARBOXYLASE"/>
    <property type="match status" value="1"/>
</dbReference>
<dbReference type="SUPFAM" id="SSF117856">
    <property type="entry name" value="AF0104/ALDC/Ptd012-like"/>
    <property type="match status" value="1"/>
</dbReference>
<dbReference type="RefSeq" id="XP_028472012.1">
    <property type="nucleotide sequence ID" value="XM_028620796.1"/>
</dbReference>
<evidence type="ECO:0000256" key="8">
    <source>
        <dbReference type="ARBA" id="ARBA00023239"/>
    </source>
</evidence>
<dbReference type="Gene3D" id="3.30.1330.80">
    <property type="entry name" value="Hypothetical protein, similar to alpha- acetolactate decarboxylase, domain 2"/>
    <property type="match status" value="2"/>
</dbReference>
<keyword evidence="10" id="KW-1185">Reference proteome</keyword>
<dbReference type="GO" id="GO:0045151">
    <property type="term" value="P:acetoin biosynthetic process"/>
    <property type="evidence" value="ECO:0007669"/>
    <property type="project" value="UniProtKB-KW"/>
</dbReference>
<gene>
    <name evidence="9" type="ORF">EHS24_005267</name>
</gene>
<protein>
    <recommendedName>
        <fullName evidence="5">Alpha-acetolactate decarboxylase</fullName>
        <ecNumber evidence="4">4.1.1.5</ecNumber>
    </recommendedName>
</protein>
<evidence type="ECO:0000256" key="5">
    <source>
        <dbReference type="ARBA" id="ARBA00020164"/>
    </source>
</evidence>
<keyword evidence="6" id="KW-0210">Decarboxylase</keyword>
<name>A0A427XDD4_9TREE</name>
<evidence type="ECO:0000256" key="2">
    <source>
        <dbReference type="ARBA" id="ARBA00005170"/>
    </source>
</evidence>
<dbReference type="UniPathway" id="UPA00626">
    <property type="reaction ID" value="UER00678"/>
</dbReference>
<proteinExistence type="inferred from homology"/>
<dbReference type="AlphaFoldDB" id="A0A427XDD4"/>
<comment type="catalytic activity">
    <reaction evidence="1">
        <text>(2S)-2-acetolactate + H(+) = (R)-acetoin + CO2</text>
        <dbReference type="Rhea" id="RHEA:21580"/>
        <dbReference type="ChEBI" id="CHEBI:15378"/>
        <dbReference type="ChEBI" id="CHEBI:15686"/>
        <dbReference type="ChEBI" id="CHEBI:16526"/>
        <dbReference type="ChEBI" id="CHEBI:58476"/>
        <dbReference type="EC" id="4.1.1.5"/>
    </reaction>
</comment>
<accession>A0A427XDD4</accession>
<dbReference type="EC" id="4.1.1.5" evidence="4"/>
<evidence type="ECO:0000256" key="4">
    <source>
        <dbReference type="ARBA" id="ARBA00013204"/>
    </source>
</evidence>
<dbReference type="PIRSF" id="PIRSF001332">
    <property type="entry name" value="Acetolac_decarb"/>
    <property type="match status" value="1"/>
</dbReference>
<dbReference type="GeneID" id="39589810"/>
<sequence length="247" mass="26319">MCPPPNELYQFSVVSALMDGVASDGLPLSSLLEEGDHGLGTFRNMTGELIVVDGEAYQMRHDGTVVPAPGQPDSEGYHKTSVTPFAMVTKFAPSVTTTAPIQAKDGVEPVLARLVPDARNTHIAFRLDGAFRSITVRTAAGQCFPGEGLRDVASRQNELVIGPLRGTVVGFRSPQFLQGVAVAGVHMHFIDDDRQAGGHVLALETDGEVTVQVAELWRTVMDLPRGDKQFNEATLALNAEGIAAIEG</sequence>
<evidence type="ECO:0000256" key="3">
    <source>
        <dbReference type="ARBA" id="ARBA00007106"/>
    </source>
</evidence>
<organism evidence="9 10">
    <name type="scientific">Apiotrichum porosum</name>
    <dbReference type="NCBI Taxonomy" id="105984"/>
    <lineage>
        <taxon>Eukaryota</taxon>
        <taxon>Fungi</taxon>
        <taxon>Dikarya</taxon>
        <taxon>Basidiomycota</taxon>
        <taxon>Agaricomycotina</taxon>
        <taxon>Tremellomycetes</taxon>
        <taxon>Trichosporonales</taxon>
        <taxon>Trichosporonaceae</taxon>
        <taxon>Apiotrichum</taxon>
    </lineage>
</organism>
<evidence type="ECO:0000256" key="7">
    <source>
        <dbReference type="ARBA" id="ARBA00023061"/>
    </source>
</evidence>
<evidence type="ECO:0000256" key="1">
    <source>
        <dbReference type="ARBA" id="ARBA00001784"/>
    </source>
</evidence>
<dbReference type="EMBL" id="RSCE01000020">
    <property type="protein sequence ID" value="RSH76865.1"/>
    <property type="molecule type" value="Genomic_DNA"/>
</dbReference>
<evidence type="ECO:0000313" key="9">
    <source>
        <dbReference type="EMBL" id="RSH76865.1"/>
    </source>
</evidence>